<reference evidence="1" key="1">
    <citation type="submission" date="2018-04" db="EMBL/GenBank/DDBJ databases">
        <title>Transcriptome assembly of Sipha flava.</title>
        <authorList>
            <person name="Scully E.D."/>
            <person name="Geib S.M."/>
            <person name="Palmer N.A."/>
            <person name="Koch K."/>
            <person name="Bradshaw J."/>
            <person name="Heng-Moss T."/>
            <person name="Sarath G."/>
        </authorList>
    </citation>
    <scope>NUCLEOTIDE SEQUENCE</scope>
</reference>
<gene>
    <name evidence="1" type="ORF">g.96717</name>
</gene>
<dbReference type="OrthoDB" id="6598764at2759"/>
<evidence type="ECO:0008006" key="2">
    <source>
        <dbReference type="Google" id="ProtNLM"/>
    </source>
</evidence>
<dbReference type="AlphaFoldDB" id="A0A2S2QHX8"/>
<accession>A0A2S2QHX8</accession>
<evidence type="ECO:0000313" key="1">
    <source>
        <dbReference type="EMBL" id="MBY77303.1"/>
    </source>
</evidence>
<name>A0A2S2QHX8_9HEMI</name>
<organism evidence="1">
    <name type="scientific">Sipha flava</name>
    <name type="common">yellow sugarcane aphid</name>
    <dbReference type="NCBI Taxonomy" id="143950"/>
    <lineage>
        <taxon>Eukaryota</taxon>
        <taxon>Metazoa</taxon>
        <taxon>Ecdysozoa</taxon>
        <taxon>Arthropoda</taxon>
        <taxon>Hexapoda</taxon>
        <taxon>Insecta</taxon>
        <taxon>Pterygota</taxon>
        <taxon>Neoptera</taxon>
        <taxon>Paraneoptera</taxon>
        <taxon>Hemiptera</taxon>
        <taxon>Sternorrhyncha</taxon>
        <taxon>Aphidomorpha</taxon>
        <taxon>Aphidoidea</taxon>
        <taxon>Aphididae</taxon>
        <taxon>Sipha</taxon>
    </lineage>
</organism>
<proteinExistence type="predicted"/>
<protein>
    <recommendedName>
        <fullName evidence="2">Zinc finger MYM-type protein 1-like</fullName>
    </recommendedName>
</protein>
<dbReference type="EMBL" id="GGMS01008100">
    <property type="protein sequence ID" value="MBY77303.1"/>
    <property type="molecule type" value="Transcribed_RNA"/>
</dbReference>
<sequence>MLYVYFSHPAYNAKFTEIQVKLGIKKTSLASLSDTRWNCRVRNYVAVKLNFKAIVTLLNDEINSSINKDIVQAMDIMTIITKPSFIVNLIILEEVLQIKNILSNQLQKKRCYIRKRCYFN</sequence>